<evidence type="ECO:0000256" key="1">
    <source>
        <dbReference type="ARBA" id="ARBA00009437"/>
    </source>
</evidence>
<proteinExistence type="inferred from homology"/>
<evidence type="ECO:0000313" key="3">
    <source>
        <dbReference type="EMBL" id="WPC76394.1"/>
    </source>
</evidence>
<evidence type="ECO:0000313" key="4">
    <source>
        <dbReference type="Proteomes" id="UP001304071"/>
    </source>
</evidence>
<feature type="domain" description="LysR substrate-binding" evidence="2">
    <location>
        <begin position="45"/>
        <end position="236"/>
    </location>
</feature>
<keyword evidence="4" id="KW-1185">Reference proteome</keyword>
<dbReference type="PANTHER" id="PTHR30537:SF5">
    <property type="entry name" value="HTH-TYPE TRANSCRIPTIONAL ACTIVATOR TTDR-RELATED"/>
    <property type="match status" value="1"/>
</dbReference>
<dbReference type="SUPFAM" id="SSF53850">
    <property type="entry name" value="Periplasmic binding protein-like II"/>
    <property type="match status" value="1"/>
</dbReference>
<dbReference type="Gene3D" id="3.40.190.290">
    <property type="match status" value="1"/>
</dbReference>
<dbReference type="EMBL" id="CP138204">
    <property type="protein sequence ID" value="WPC76394.1"/>
    <property type="molecule type" value="Genomic_DNA"/>
</dbReference>
<dbReference type="InterPro" id="IPR036390">
    <property type="entry name" value="WH_DNA-bd_sf"/>
</dbReference>
<organism evidence="3 4">
    <name type="scientific">Vibrio porteresiae DSM 19223</name>
    <dbReference type="NCBI Taxonomy" id="1123496"/>
    <lineage>
        <taxon>Bacteria</taxon>
        <taxon>Pseudomonadati</taxon>
        <taxon>Pseudomonadota</taxon>
        <taxon>Gammaproteobacteria</taxon>
        <taxon>Vibrionales</taxon>
        <taxon>Vibrionaceae</taxon>
        <taxon>Vibrio</taxon>
    </lineage>
</organism>
<dbReference type="SUPFAM" id="SSF46785">
    <property type="entry name" value="Winged helix' DNA-binding domain"/>
    <property type="match status" value="1"/>
</dbReference>
<dbReference type="InterPro" id="IPR005119">
    <property type="entry name" value="LysR_subst-bd"/>
</dbReference>
<evidence type="ECO:0000259" key="2">
    <source>
        <dbReference type="Pfam" id="PF03466"/>
    </source>
</evidence>
<dbReference type="Gene3D" id="1.10.10.10">
    <property type="entry name" value="Winged helix-like DNA-binding domain superfamily/Winged helix DNA-binding domain"/>
    <property type="match status" value="1"/>
</dbReference>
<dbReference type="Pfam" id="PF03466">
    <property type="entry name" value="LysR_substrate"/>
    <property type="match status" value="1"/>
</dbReference>
<dbReference type="InterPro" id="IPR058163">
    <property type="entry name" value="LysR-type_TF_proteobact-type"/>
</dbReference>
<reference evidence="3 4" key="1">
    <citation type="submission" date="2023-11" db="EMBL/GenBank/DDBJ databases">
        <title>Plant-associative lifestyle of Vibrio porteresiae and its evolutionary dynamics.</title>
        <authorList>
            <person name="Rameshkumar N."/>
            <person name="Kirti K."/>
        </authorList>
    </citation>
    <scope>NUCLEOTIDE SEQUENCE [LARGE SCALE GENOMIC DNA]</scope>
    <source>
        <strain evidence="3 4">MSSRF30</strain>
    </source>
</reference>
<dbReference type="InterPro" id="IPR036388">
    <property type="entry name" value="WH-like_DNA-bd_sf"/>
</dbReference>
<dbReference type="PANTHER" id="PTHR30537">
    <property type="entry name" value="HTH-TYPE TRANSCRIPTIONAL REGULATOR"/>
    <property type="match status" value="1"/>
</dbReference>
<comment type="similarity">
    <text evidence="1">Belongs to the LysR transcriptional regulatory family.</text>
</comment>
<name>A0ABZ0QIR4_9VIBR</name>
<gene>
    <name evidence="3" type="ORF">R8Z52_17855</name>
</gene>
<dbReference type="RefSeq" id="WP_261896807.1">
    <property type="nucleotide sequence ID" value="NZ_AP024896.1"/>
</dbReference>
<sequence>MLFARSTRSISLTEEGQILYRYAENILQELDAATITLEKMKNNCQGKLKISVPNIDEIFDELIAGFILEHPNIELDISLSDDYVDIIKESYDAVIRFGYISDSRLFAKRIGDITMNVFHSAQYVLQTDLYANQFLFYRYPASGKIESWNNVMPLNMDKIGIYRTFNSIPLIKKLCMAGQGLAYLPERVCLHELANGQLIKASGSGQSIREVSIVWPHNKNVSSKLRAFIDYFSTHWQSS</sequence>
<dbReference type="Proteomes" id="UP001304071">
    <property type="component" value="Chromosome 2"/>
</dbReference>
<protein>
    <submittedName>
        <fullName evidence="3">LysR substrate-binding domain-containing protein</fullName>
    </submittedName>
</protein>
<accession>A0ABZ0QIR4</accession>